<sequence>GSLVFLGRPGPVRRERSGSPDIHGPGFPKQRRKKGTGLFGVLGTAWSGSEGEVWFTRYSWPRISQTKKKKRN</sequence>
<proteinExistence type="predicted"/>
<feature type="region of interest" description="Disordered" evidence="1">
    <location>
        <begin position="1"/>
        <end position="34"/>
    </location>
</feature>
<reference evidence="2" key="1">
    <citation type="journal article" date="2022" name="bioRxiv">
        <title>Sequencing and chromosome-scale assembly of the giantPleurodeles waltlgenome.</title>
        <authorList>
            <person name="Brown T."/>
            <person name="Elewa A."/>
            <person name="Iarovenko S."/>
            <person name="Subramanian E."/>
            <person name="Araus A.J."/>
            <person name="Petzold A."/>
            <person name="Susuki M."/>
            <person name="Suzuki K.-i.T."/>
            <person name="Hayashi T."/>
            <person name="Toyoda A."/>
            <person name="Oliveira C."/>
            <person name="Osipova E."/>
            <person name="Leigh N.D."/>
            <person name="Simon A."/>
            <person name="Yun M.H."/>
        </authorList>
    </citation>
    <scope>NUCLEOTIDE SEQUENCE</scope>
    <source>
        <strain evidence="2">20211129_DDA</strain>
        <tissue evidence="2">Liver</tissue>
    </source>
</reference>
<keyword evidence="3" id="KW-1185">Reference proteome</keyword>
<evidence type="ECO:0000256" key="1">
    <source>
        <dbReference type="SAM" id="MobiDB-lite"/>
    </source>
</evidence>
<dbReference type="EMBL" id="JANPWB010000009">
    <property type="protein sequence ID" value="KAJ1157490.1"/>
    <property type="molecule type" value="Genomic_DNA"/>
</dbReference>
<evidence type="ECO:0000313" key="3">
    <source>
        <dbReference type="Proteomes" id="UP001066276"/>
    </source>
</evidence>
<organism evidence="2 3">
    <name type="scientific">Pleurodeles waltl</name>
    <name type="common">Iberian ribbed newt</name>
    <dbReference type="NCBI Taxonomy" id="8319"/>
    <lineage>
        <taxon>Eukaryota</taxon>
        <taxon>Metazoa</taxon>
        <taxon>Chordata</taxon>
        <taxon>Craniata</taxon>
        <taxon>Vertebrata</taxon>
        <taxon>Euteleostomi</taxon>
        <taxon>Amphibia</taxon>
        <taxon>Batrachia</taxon>
        <taxon>Caudata</taxon>
        <taxon>Salamandroidea</taxon>
        <taxon>Salamandridae</taxon>
        <taxon>Pleurodelinae</taxon>
        <taxon>Pleurodeles</taxon>
    </lineage>
</organism>
<gene>
    <name evidence="2" type="ORF">NDU88_010201</name>
</gene>
<name>A0AAV7S2K8_PLEWA</name>
<dbReference type="AlphaFoldDB" id="A0AAV7S2K8"/>
<feature type="non-terminal residue" evidence="2">
    <location>
        <position position="72"/>
    </location>
</feature>
<accession>A0AAV7S2K8</accession>
<protein>
    <submittedName>
        <fullName evidence="2">Uncharacterized protein</fullName>
    </submittedName>
</protein>
<evidence type="ECO:0000313" key="2">
    <source>
        <dbReference type="EMBL" id="KAJ1157490.1"/>
    </source>
</evidence>
<comment type="caution">
    <text evidence="2">The sequence shown here is derived from an EMBL/GenBank/DDBJ whole genome shotgun (WGS) entry which is preliminary data.</text>
</comment>
<feature type="non-terminal residue" evidence="2">
    <location>
        <position position="1"/>
    </location>
</feature>
<dbReference type="Proteomes" id="UP001066276">
    <property type="component" value="Chromosome 5"/>
</dbReference>